<dbReference type="InterPro" id="IPR038635">
    <property type="entry name" value="CCR4-NOT_su2/3/5_C_sf"/>
</dbReference>
<evidence type="ECO:0000259" key="12">
    <source>
        <dbReference type="Pfam" id="PF18307"/>
    </source>
</evidence>
<dbReference type="InterPro" id="IPR007282">
    <property type="entry name" value="NOT2/3/5_C"/>
</dbReference>
<comment type="subcellular location">
    <subcellularLocation>
        <location evidence="1 8">Nucleus</location>
    </subcellularLocation>
</comment>
<evidence type="ECO:0000256" key="6">
    <source>
        <dbReference type="ARBA" id="ARBA00023204"/>
    </source>
</evidence>
<dbReference type="GO" id="GO:0001671">
    <property type="term" value="F:ATPase activator activity"/>
    <property type="evidence" value="ECO:0007669"/>
    <property type="project" value="InterPro"/>
</dbReference>
<evidence type="ECO:0000256" key="2">
    <source>
        <dbReference type="ARBA" id="ARBA00007132"/>
    </source>
</evidence>
<keyword evidence="4 8" id="KW-0805">Transcription regulation</keyword>
<feature type="compositionally biased region" description="Low complexity" evidence="9">
    <location>
        <begin position="148"/>
        <end position="164"/>
    </location>
</feature>
<dbReference type="InterPro" id="IPR004598">
    <property type="entry name" value="TFIIH_p52/Tfb2"/>
</dbReference>
<dbReference type="Proteomes" id="UP000887560">
    <property type="component" value="Unplaced"/>
</dbReference>
<dbReference type="WBParaSite" id="scf7180000421890.g7857">
    <property type="protein sequence ID" value="scf7180000421890.g7857"/>
    <property type="gene ID" value="scf7180000421890.g7857"/>
</dbReference>
<dbReference type="PANTHER" id="PTHR13152">
    <property type="entry name" value="TFIIH, POLYPEPTIDE 4"/>
    <property type="match status" value="1"/>
</dbReference>
<protein>
    <recommendedName>
        <fullName evidence="8">General transcription factor IIH subunit 4</fullName>
    </recommendedName>
</protein>
<feature type="region of interest" description="Disordered" evidence="9">
    <location>
        <begin position="475"/>
        <end position="505"/>
    </location>
</feature>
<dbReference type="AlphaFoldDB" id="A0A915NUW9"/>
<dbReference type="Gene3D" id="2.30.30.1020">
    <property type="entry name" value="CCR4-NOT complex subunit 2/3/5, C-terminal domain"/>
    <property type="match status" value="1"/>
</dbReference>
<feature type="region of interest" description="Disordered" evidence="9">
    <location>
        <begin position="148"/>
        <end position="170"/>
    </location>
</feature>
<feature type="domain" description="Hpc2-related" evidence="11">
    <location>
        <begin position="96"/>
        <end position="141"/>
    </location>
</feature>
<dbReference type="Pfam" id="PF18307">
    <property type="entry name" value="Tfb2_C"/>
    <property type="match status" value="1"/>
</dbReference>
<evidence type="ECO:0000259" key="11">
    <source>
        <dbReference type="Pfam" id="PF08729"/>
    </source>
</evidence>
<name>A0A915NUW9_9BILA</name>
<dbReference type="InterPro" id="IPR014840">
    <property type="entry name" value="HRD"/>
</dbReference>
<evidence type="ECO:0000256" key="3">
    <source>
        <dbReference type="ARBA" id="ARBA00022763"/>
    </source>
</evidence>
<dbReference type="Pfam" id="PF08729">
    <property type="entry name" value="HUN"/>
    <property type="match status" value="1"/>
</dbReference>
<dbReference type="GO" id="GO:0006289">
    <property type="term" value="P:nucleotide-excision repair"/>
    <property type="evidence" value="ECO:0007669"/>
    <property type="project" value="InterPro"/>
</dbReference>
<comment type="similarity">
    <text evidence="2 8">Belongs to the TFB2 family.</text>
</comment>
<evidence type="ECO:0000313" key="14">
    <source>
        <dbReference type="WBParaSite" id="scf7180000421890.g7857"/>
    </source>
</evidence>
<dbReference type="Pfam" id="PF04153">
    <property type="entry name" value="NOT2_3_5_C"/>
    <property type="match status" value="1"/>
</dbReference>
<sequence length="991" mass="113155">MFPSIGIAKKKNPAEKECSLRVIDFKLFPSTSRNYPRFDFEQVYVNKCDGFHDRDAEEIVRRLEAKYGTGTLNFSSPTTGSKKLKKNKKPLKFVPEDVMDKGLGYVQEDDFIDDTEAYDEWVPTTMDTLKHGHYVNKGPLEFRQLDIETSTSESTSSESESSSSSDDDDIEICEQTNGEIQKTDSKDKNDNSLLDKEKEISTNNQLENVANNSTLDKQKEKEDSTILMFNDDDFPVLASSMGHGSQQPQKSTSLVNDDLKEKRPNVAEIAPENVGIRTHPDGRVTNIPPGMLNDQFGMAGLLTFLRTIESSPSIVGLALGHDLTNLGLNLNSSKRNLFQTFGGPWADFPCRIQDLDAKVPEEYLTNATIRDKLPNIKLNKLHEDVLFYLFYNCPGEVYQVAAASELFVFSLFYFILRGVRFGTDMRVTGAPPREIGGTYERCQYNAFDPIQWRRVPREMILEYKDLEGKPAVPFQQQHNNSQQQQSSLQQPHQLQQQQHQNQQHPHLISTTNTIPLSMSSIQKTTADGTNNSNSSSGIVGELYESQHCVIAIMRMLPFDVQQCLIQLMFIKSKDWFSGNEKMWKQAVNSLQLLKKVGILEGDLEHENLRLNLDFRMNYIASLLTSLNKLSGLSSHPLDDKSQKSANKDLLGKSISRWESILCYLALPNETPDKSVSETTRSLFHFIGLIKGSTREPEISSSGFQFLLMSRSEQIWTYLIHYFRFLSSKNEPIFPLIEFFLRLTICIQPNEAKISPQVLDQTWPENIQAFLMTLREIGLIFIRKRKDGWFLLTPLLVEITREIGNGGEIVETSMENKGVGGLNKNGFLIVETNYRIYAYTNSTLQLAIISTFAEIIYRFPNVSIGLLSRDSIRRALQTGITARQICQYLRSNSHPQMQQQHSSSIPMSSTSLIPVTITDQIYLWEQERRRFTCSEGTLYSAFDSEAEFVAFRDFSLENKFAFWYCNISRQVLIDSEWDGRVKDWWAEYRKTL</sequence>
<evidence type="ECO:0000256" key="5">
    <source>
        <dbReference type="ARBA" id="ARBA00023163"/>
    </source>
</evidence>
<keyword evidence="7 8" id="KW-0539">Nucleus</keyword>
<accession>A0A915NUW9</accession>
<dbReference type="Pfam" id="PF03849">
    <property type="entry name" value="Tfb2"/>
    <property type="match status" value="1"/>
</dbReference>
<proteinExistence type="inferred from homology"/>
<dbReference type="GO" id="GO:0003690">
    <property type="term" value="F:double-stranded DNA binding"/>
    <property type="evidence" value="ECO:0007669"/>
    <property type="project" value="TreeGrafter"/>
</dbReference>
<feature type="domain" description="Transcription factor Tfb2 C-terminal" evidence="12">
    <location>
        <begin position="918"/>
        <end position="984"/>
    </location>
</feature>
<keyword evidence="6 8" id="KW-0234">DNA repair</keyword>
<feature type="region of interest" description="Disordered" evidence="9">
    <location>
        <begin position="197"/>
        <end position="221"/>
    </location>
</feature>
<feature type="compositionally biased region" description="Polar residues" evidence="9">
    <location>
        <begin position="201"/>
        <end position="215"/>
    </location>
</feature>
<dbReference type="PANTHER" id="PTHR13152:SF0">
    <property type="entry name" value="GENERAL TRANSCRIPTION FACTOR IIH SUBUNIT 4"/>
    <property type="match status" value="1"/>
</dbReference>
<evidence type="ECO:0000256" key="7">
    <source>
        <dbReference type="ARBA" id="ARBA00023242"/>
    </source>
</evidence>
<evidence type="ECO:0000256" key="1">
    <source>
        <dbReference type="ARBA" id="ARBA00004123"/>
    </source>
</evidence>
<dbReference type="GO" id="GO:0006355">
    <property type="term" value="P:regulation of DNA-templated transcription"/>
    <property type="evidence" value="ECO:0007669"/>
    <property type="project" value="InterPro"/>
</dbReference>
<keyword evidence="13" id="KW-1185">Reference proteome</keyword>
<dbReference type="Gene3D" id="3.30.70.2610">
    <property type="match status" value="1"/>
</dbReference>
<keyword evidence="3 8" id="KW-0227">DNA damage</keyword>
<evidence type="ECO:0000256" key="8">
    <source>
        <dbReference type="RuleBase" id="RU364024"/>
    </source>
</evidence>
<organism evidence="13 14">
    <name type="scientific">Meloidogyne floridensis</name>
    <dbReference type="NCBI Taxonomy" id="298350"/>
    <lineage>
        <taxon>Eukaryota</taxon>
        <taxon>Metazoa</taxon>
        <taxon>Ecdysozoa</taxon>
        <taxon>Nematoda</taxon>
        <taxon>Chromadorea</taxon>
        <taxon>Rhabditida</taxon>
        <taxon>Tylenchina</taxon>
        <taxon>Tylenchomorpha</taxon>
        <taxon>Tylenchoidea</taxon>
        <taxon>Meloidogynidae</taxon>
        <taxon>Meloidogyninae</taxon>
        <taxon>Meloidogyne</taxon>
    </lineage>
</organism>
<dbReference type="GO" id="GO:0005675">
    <property type="term" value="C:transcription factor TFIIH holo complex"/>
    <property type="evidence" value="ECO:0007669"/>
    <property type="project" value="TreeGrafter"/>
</dbReference>
<keyword evidence="5 8" id="KW-0804">Transcription</keyword>
<feature type="domain" description="NOT2/NOT3/NOT5 C-terminal" evidence="10">
    <location>
        <begin position="339"/>
        <end position="466"/>
    </location>
</feature>
<dbReference type="GO" id="GO:2000036">
    <property type="term" value="P:regulation of stem cell population maintenance"/>
    <property type="evidence" value="ECO:0007669"/>
    <property type="project" value="UniProtKB-ARBA"/>
</dbReference>
<evidence type="ECO:0000256" key="4">
    <source>
        <dbReference type="ARBA" id="ARBA00023015"/>
    </source>
</evidence>
<evidence type="ECO:0000259" key="10">
    <source>
        <dbReference type="Pfam" id="PF04153"/>
    </source>
</evidence>
<evidence type="ECO:0000256" key="9">
    <source>
        <dbReference type="SAM" id="MobiDB-lite"/>
    </source>
</evidence>
<dbReference type="GO" id="GO:0000439">
    <property type="term" value="C:transcription factor TFIIH core complex"/>
    <property type="evidence" value="ECO:0007669"/>
    <property type="project" value="InterPro"/>
</dbReference>
<evidence type="ECO:0000313" key="13">
    <source>
        <dbReference type="Proteomes" id="UP000887560"/>
    </source>
</evidence>
<dbReference type="InterPro" id="IPR040662">
    <property type="entry name" value="Tfb2_C"/>
</dbReference>
<comment type="function">
    <text evidence="8">Component of the general transcription and DNA repair factor IIH (TFIIH) core complex which is involved in general and transcription-coupled nucleotide excision repair (NER) of damaged DNA.</text>
</comment>
<reference evidence="14" key="1">
    <citation type="submission" date="2022-11" db="UniProtKB">
        <authorList>
            <consortium name="WormBaseParasite"/>
        </authorList>
    </citation>
    <scope>IDENTIFICATION</scope>
</reference>